<name>A0ABQ2JCE6_9SPHN</name>
<dbReference type="SUPFAM" id="SSF55961">
    <property type="entry name" value="Bet v1-like"/>
    <property type="match status" value="1"/>
</dbReference>
<dbReference type="Gene3D" id="3.90.380.10">
    <property type="entry name" value="Naphthalene 1,2-dioxygenase Alpha Subunit, Chain A, domain 1"/>
    <property type="match status" value="1"/>
</dbReference>
<gene>
    <name evidence="8" type="ORF">GCM10011349_05630</name>
</gene>
<evidence type="ECO:0000256" key="3">
    <source>
        <dbReference type="ARBA" id="ARBA00022723"/>
    </source>
</evidence>
<keyword evidence="9" id="KW-1185">Reference proteome</keyword>
<evidence type="ECO:0000256" key="2">
    <source>
        <dbReference type="ARBA" id="ARBA00022714"/>
    </source>
</evidence>
<comment type="caution">
    <text evidence="8">The sequence shown here is derived from an EMBL/GenBank/DDBJ whole genome shotgun (WGS) entry which is preliminary data.</text>
</comment>
<dbReference type="Pfam" id="PF00355">
    <property type="entry name" value="Rieske"/>
    <property type="match status" value="1"/>
</dbReference>
<evidence type="ECO:0000313" key="9">
    <source>
        <dbReference type="Proteomes" id="UP000605099"/>
    </source>
</evidence>
<dbReference type="InterPro" id="IPR036922">
    <property type="entry name" value="Rieske_2Fe-2S_sf"/>
</dbReference>
<dbReference type="EMBL" id="BMLK01000002">
    <property type="protein sequence ID" value="GGN42499.1"/>
    <property type="molecule type" value="Genomic_DNA"/>
</dbReference>
<dbReference type="PANTHER" id="PTHR43756">
    <property type="entry name" value="CHOLINE MONOOXYGENASE, CHLOROPLASTIC"/>
    <property type="match status" value="1"/>
</dbReference>
<sequence length="483" mass="54535">MLKSADTGLRPVPFPIDDPERIPAQRYFNDAFYQAELEHLWPHVWQMACRLEQIPEVGDWIEYDNVGKSVLVVRTEQGVKAWHNACRHRGVPIAGGTTVDCSHATAHGNCAAQGFICPFHGWRWNMNGENTRVYGKHLFSERQLGEDDLDLIPCRVETFGGCAWINLDDDAPSLRECLGPLAERLDAHNIDRLHAEWHFGTVLPANWKTAMEAFMEGYHVAQTHPQLHHVLKDINHDSYEAVGGPSGATEDNMRKGAKQGVTTRQAIEAQFEHLRVLNEGMAGMIHAKELEIAGQLVNVELPDDPAEAVPVWYGIVMKHVTEQLKARGEPIPDLLEVAQTAPLRAVEFLFPHYFLLPIFTSMAAYRIRPLGPEKCFFEIWSLTMFPEGEEPEPIMQPTVLPFDSPEFPPIPRQDYSNIPIQQKGLHAAGFEFMRLSKDIEGLVSNYQQLIDGYLAGFPQDRLAHANHHLAGNFDGHIRNMWEG</sequence>
<feature type="domain" description="Rieske" evidence="7">
    <location>
        <begin position="45"/>
        <end position="165"/>
    </location>
</feature>
<dbReference type="Gene3D" id="2.102.10.10">
    <property type="entry name" value="Rieske [2Fe-2S] iron-sulphur domain"/>
    <property type="match status" value="1"/>
</dbReference>
<evidence type="ECO:0000259" key="7">
    <source>
        <dbReference type="PROSITE" id="PS51296"/>
    </source>
</evidence>
<dbReference type="PROSITE" id="PS51296">
    <property type="entry name" value="RIESKE"/>
    <property type="match status" value="1"/>
</dbReference>
<dbReference type="CDD" id="cd03469">
    <property type="entry name" value="Rieske_RO_Alpha_N"/>
    <property type="match status" value="1"/>
</dbReference>
<dbReference type="RefSeq" id="WP_188818040.1">
    <property type="nucleotide sequence ID" value="NZ_BMLK01000002.1"/>
</dbReference>
<keyword evidence="3" id="KW-0479">Metal-binding</keyword>
<comment type="cofactor">
    <cofactor evidence="1">
        <name>Fe cation</name>
        <dbReference type="ChEBI" id="CHEBI:24875"/>
    </cofactor>
</comment>
<organism evidence="8 9">
    <name type="scientific">Novosphingobium indicum</name>
    <dbReference type="NCBI Taxonomy" id="462949"/>
    <lineage>
        <taxon>Bacteria</taxon>
        <taxon>Pseudomonadati</taxon>
        <taxon>Pseudomonadota</taxon>
        <taxon>Alphaproteobacteria</taxon>
        <taxon>Sphingomonadales</taxon>
        <taxon>Sphingomonadaceae</taxon>
        <taxon>Novosphingobium</taxon>
    </lineage>
</organism>
<evidence type="ECO:0000256" key="4">
    <source>
        <dbReference type="ARBA" id="ARBA00023002"/>
    </source>
</evidence>
<keyword evidence="5" id="KW-0408">Iron</keyword>
<evidence type="ECO:0000256" key="6">
    <source>
        <dbReference type="ARBA" id="ARBA00023014"/>
    </source>
</evidence>
<evidence type="ECO:0000313" key="8">
    <source>
        <dbReference type="EMBL" id="GGN42499.1"/>
    </source>
</evidence>
<keyword evidence="6" id="KW-0411">Iron-sulfur</keyword>
<dbReference type="InterPro" id="IPR015879">
    <property type="entry name" value="Ring_hydroxy_dOase_asu_C_dom"/>
</dbReference>
<dbReference type="Proteomes" id="UP000605099">
    <property type="component" value="Unassembled WGS sequence"/>
</dbReference>
<dbReference type="PANTHER" id="PTHR43756:SF5">
    <property type="entry name" value="CHOLINE MONOOXYGENASE, CHLOROPLASTIC"/>
    <property type="match status" value="1"/>
</dbReference>
<dbReference type="PRINTS" id="PR00090">
    <property type="entry name" value="RNGDIOXGNASE"/>
</dbReference>
<protein>
    <recommendedName>
        <fullName evidence="7">Rieske domain-containing protein</fullName>
    </recommendedName>
</protein>
<dbReference type="InterPro" id="IPR001663">
    <property type="entry name" value="Rng_hydr_dOase-A"/>
</dbReference>
<dbReference type="SUPFAM" id="SSF50022">
    <property type="entry name" value="ISP domain"/>
    <property type="match status" value="1"/>
</dbReference>
<accession>A0ABQ2JCE6</accession>
<evidence type="ECO:0000256" key="1">
    <source>
        <dbReference type="ARBA" id="ARBA00001962"/>
    </source>
</evidence>
<keyword evidence="4" id="KW-0560">Oxidoreductase</keyword>
<keyword evidence="2" id="KW-0001">2Fe-2S</keyword>
<proteinExistence type="predicted"/>
<dbReference type="Pfam" id="PF00848">
    <property type="entry name" value="Ring_hydroxyl_A"/>
    <property type="match status" value="1"/>
</dbReference>
<reference evidence="9" key="1">
    <citation type="journal article" date="2019" name="Int. J. Syst. Evol. Microbiol.">
        <title>The Global Catalogue of Microorganisms (GCM) 10K type strain sequencing project: providing services to taxonomists for standard genome sequencing and annotation.</title>
        <authorList>
            <consortium name="The Broad Institute Genomics Platform"/>
            <consortium name="The Broad Institute Genome Sequencing Center for Infectious Disease"/>
            <person name="Wu L."/>
            <person name="Ma J."/>
        </authorList>
    </citation>
    <scope>NUCLEOTIDE SEQUENCE [LARGE SCALE GENOMIC DNA]</scope>
    <source>
        <strain evidence="9">CGMCC 1.6784</strain>
    </source>
</reference>
<dbReference type="InterPro" id="IPR017941">
    <property type="entry name" value="Rieske_2Fe-2S"/>
</dbReference>
<evidence type="ECO:0000256" key="5">
    <source>
        <dbReference type="ARBA" id="ARBA00023004"/>
    </source>
</evidence>